<evidence type="ECO:0000313" key="2">
    <source>
        <dbReference type="EMBL" id="MBX0304805.1"/>
    </source>
</evidence>
<dbReference type="InterPro" id="IPR058293">
    <property type="entry name" value="DUF7987"/>
</dbReference>
<dbReference type="Pfam" id="PF25949">
    <property type="entry name" value="DUF7987"/>
    <property type="match status" value="1"/>
</dbReference>
<keyword evidence="3" id="KW-1185">Reference proteome</keyword>
<protein>
    <submittedName>
        <fullName evidence="2">Uncharacterized protein</fullName>
    </submittedName>
</protein>
<sequence length="68" mass="7199">MLSRENQILLGCGALAVLLSYTAAWLDLPGPLVLALLLGVGVVLPFFVNERPDVGAYLSGDETAAERE</sequence>
<keyword evidence="1" id="KW-0472">Membrane</keyword>
<evidence type="ECO:0000256" key="1">
    <source>
        <dbReference type="SAM" id="Phobius"/>
    </source>
</evidence>
<proteinExistence type="predicted"/>
<accession>A0A8J7YF87</accession>
<keyword evidence="1" id="KW-0812">Transmembrane</keyword>
<dbReference type="RefSeq" id="WP_220589003.1">
    <property type="nucleotide sequence ID" value="NZ_RKLQ01000002.1"/>
</dbReference>
<name>A0A8J7YF87_9EURY</name>
<organism evidence="2 3">
    <name type="scientific">Haloarcula salinisoli</name>
    <dbReference type="NCBI Taxonomy" id="2487746"/>
    <lineage>
        <taxon>Archaea</taxon>
        <taxon>Methanobacteriati</taxon>
        <taxon>Methanobacteriota</taxon>
        <taxon>Stenosarchaea group</taxon>
        <taxon>Halobacteria</taxon>
        <taxon>Halobacteriales</taxon>
        <taxon>Haloarculaceae</taxon>
        <taxon>Haloarcula</taxon>
    </lineage>
</organism>
<dbReference type="Proteomes" id="UP000783863">
    <property type="component" value="Unassembled WGS sequence"/>
</dbReference>
<comment type="caution">
    <text evidence="2">The sequence shown here is derived from an EMBL/GenBank/DDBJ whole genome shotgun (WGS) entry which is preliminary data.</text>
</comment>
<feature type="transmembrane region" description="Helical" evidence="1">
    <location>
        <begin position="32"/>
        <end position="48"/>
    </location>
</feature>
<feature type="transmembrane region" description="Helical" evidence="1">
    <location>
        <begin position="7"/>
        <end position="26"/>
    </location>
</feature>
<reference evidence="2" key="1">
    <citation type="submission" date="2021-06" db="EMBL/GenBank/DDBJ databases">
        <title>Halomicroarcula sp. F24A a new haloarchaeum isolated from saline soil.</title>
        <authorList>
            <person name="Duran-Viseras A."/>
            <person name="Sanchez-Porro C."/>
            <person name="Ventosa A."/>
        </authorList>
    </citation>
    <scope>NUCLEOTIDE SEQUENCE</scope>
    <source>
        <strain evidence="2">F24A</strain>
    </source>
</reference>
<dbReference type="AlphaFoldDB" id="A0A8J7YF87"/>
<evidence type="ECO:0000313" key="3">
    <source>
        <dbReference type="Proteomes" id="UP000783863"/>
    </source>
</evidence>
<gene>
    <name evidence="2" type="ORF">EGD98_14110</name>
</gene>
<keyword evidence="1" id="KW-1133">Transmembrane helix</keyword>
<dbReference type="EMBL" id="RKLQ01000002">
    <property type="protein sequence ID" value="MBX0304805.1"/>
    <property type="molecule type" value="Genomic_DNA"/>
</dbReference>